<feature type="domain" description="TonB-dependent receptor plug" evidence="12">
    <location>
        <begin position="132"/>
        <end position="224"/>
    </location>
</feature>
<keyword evidence="9" id="KW-0998">Cell outer membrane</keyword>
<dbReference type="GO" id="GO:0009279">
    <property type="term" value="C:cell outer membrane"/>
    <property type="evidence" value="ECO:0007669"/>
    <property type="project" value="UniProtKB-SubCell"/>
</dbReference>
<dbReference type="SUPFAM" id="SSF49464">
    <property type="entry name" value="Carboxypeptidase regulatory domain-like"/>
    <property type="match status" value="1"/>
</dbReference>
<dbReference type="GO" id="GO:0015344">
    <property type="term" value="F:siderophore uptake transmembrane transporter activity"/>
    <property type="evidence" value="ECO:0007669"/>
    <property type="project" value="TreeGrafter"/>
</dbReference>
<dbReference type="PANTHER" id="PTHR30069:SF29">
    <property type="entry name" value="HEMOGLOBIN AND HEMOGLOBIN-HAPTOGLOBIN-BINDING PROTEIN 1-RELATED"/>
    <property type="match status" value="1"/>
</dbReference>
<evidence type="ECO:0000256" key="6">
    <source>
        <dbReference type="ARBA" id="ARBA00023077"/>
    </source>
</evidence>
<dbReference type="SUPFAM" id="SSF56935">
    <property type="entry name" value="Porins"/>
    <property type="match status" value="1"/>
</dbReference>
<keyword evidence="14" id="KW-1185">Reference proteome</keyword>
<evidence type="ECO:0000256" key="1">
    <source>
        <dbReference type="ARBA" id="ARBA00004571"/>
    </source>
</evidence>
<keyword evidence="7 10" id="KW-0472">Membrane</keyword>
<dbReference type="InterPro" id="IPR000531">
    <property type="entry name" value="Beta-barrel_TonB"/>
</dbReference>
<protein>
    <submittedName>
        <fullName evidence="13">TonB-dependent receptor</fullName>
    </submittedName>
</protein>
<proteinExistence type="inferred from homology"/>
<evidence type="ECO:0000259" key="11">
    <source>
        <dbReference type="Pfam" id="PF00593"/>
    </source>
</evidence>
<evidence type="ECO:0000256" key="8">
    <source>
        <dbReference type="ARBA" id="ARBA00023170"/>
    </source>
</evidence>
<dbReference type="Pfam" id="PF07715">
    <property type="entry name" value="Plug"/>
    <property type="match status" value="1"/>
</dbReference>
<dbReference type="Gene3D" id="2.170.130.10">
    <property type="entry name" value="TonB-dependent receptor, plug domain"/>
    <property type="match status" value="1"/>
</dbReference>
<reference evidence="13 14" key="1">
    <citation type="submission" date="2018-10" db="EMBL/GenBank/DDBJ databases">
        <title>Ulvibacterium marinum gen. nov., sp. nov., a novel marine bacterium of the family Flavobacteriaceae, isolated from a culture of the green alga Ulva prolifera.</title>
        <authorList>
            <person name="Zhang Z."/>
        </authorList>
    </citation>
    <scope>NUCLEOTIDE SEQUENCE [LARGE SCALE GENOMIC DNA]</scope>
    <source>
        <strain evidence="13 14">CCMM003</strain>
    </source>
</reference>
<dbReference type="AlphaFoldDB" id="A0A3B0C2Y0"/>
<comment type="caution">
    <text evidence="13">The sequence shown here is derived from an EMBL/GenBank/DDBJ whole genome shotgun (WGS) entry which is preliminary data.</text>
</comment>
<dbReference type="GO" id="GO:0044718">
    <property type="term" value="P:siderophore transmembrane transport"/>
    <property type="evidence" value="ECO:0007669"/>
    <property type="project" value="TreeGrafter"/>
</dbReference>
<keyword evidence="5" id="KW-0732">Signal</keyword>
<gene>
    <name evidence="13" type="ORF">D7Z94_14330</name>
</gene>
<dbReference type="EMBL" id="RBCJ01000003">
    <property type="protein sequence ID" value="RKN79480.1"/>
    <property type="molecule type" value="Genomic_DNA"/>
</dbReference>
<keyword evidence="2" id="KW-0813">Transport</keyword>
<sequence>MSVKLQFLLTFFLCICLTSLVRSQEYALSFEVLAQATGLPMDNAQISIRPCNCGGVTNTSGRFSITLPENTYEVTVSFIGFKDYVQTVVLNESQIVQIQLYEEEEKLSEVVVRAKRILDNIETPQMGALKLTSQELKKIPAAVGEFDVLRGMTLLAGVNNAGEISNGISVRGGSLDQNLVLYDYAPVFNPTHLFGLFSVFTPDAISSVDLYRANIPARYGGRSTSVLDIKVKNPYTDKFKLSGGVGIVSSRLSLETPIIKDKLLLNIGGRAGFTDFLLPLFSERLENTKANFYDGTMKLLYLPTENDQISFTGFYSKDFYQLDLITQIENINASSNQYDFQTLNGTLNWIHTFGDESNLRNIFIVSDYTPKTIFPERDSDNEIEFESKINYLSFISEYSKSVSDKLEYYGGVQANRYNIDPGSLDPGAGNSIIPVTLESETSYEFAGFGNVNWNATEDLTISAGLRFNHFVFVGPYTQATFDDNTGALLDTQFFEKGAGVKTYNGLDPRLGINYKLGKTMSLKASYARLNQYLQNIYNTTTPLPTSRWKTADPNIEPQQSDSYGLGIYKNLEESGIEIGLEGYYRKSKNNLTYKPGADFFLEEFLERDVVQAEGEAYGVELSFKKPKGKFNGWFNYTWSRSFLRSFNERLADRVNNNQQFPSDFDRPHVFNGTINFEGDKYNTWSFNFTAQSGRPYTVANSVFALEDINVPIFLERNNARLRPYHRLDFSWKVKYGRNPNRRWVGDWTFTIYNVYSRRNPLNLYYAQRQDGVDADVFLGSPLGTYELSVLNSPLFAVTYNFVFD</sequence>
<evidence type="ECO:0000256" key="9">
    <source>
        <dbReference type="ARBA" id="ARBA00023237"/>
    </source>
</evidence>
<dbReference type="RefSeq" id="WP_120712293.1">
    <property type="nucleotide sequence ID" value="NZ_RBCJ01000003.1"/>
</dbReference>
<evidence type="ECO:0000256" key="2">
    <source>
        <dbReference type="ARBA" id="ARBA00022448"/>
    </source>
</evidence>
<dbReference type="InterPro" id="IPR008969">
    <property type="entry name" value="CarboxyPept-like_regulatory"/>
</dbReference>
<dbReference type="OrthoDB" id="9803050at2"/>
<evidence type="ECO:0000256" key="10">
    <source>
        <dbReference type="RuleBase" id="RU003357"/>
    </source>
</evidence>
<dbReference type="Proteomes" id="UP000276603">
    <property type="component" value="Unassembled WGS sequence"/>
</dbReference>
<dbReference type="Pfam" id="PF13715">
    <property type="entry name" value="CarbopepD_reg_2"/>
    <property type="match status" value="1"/>
</dbReference>
<evidence type="ECO:0000259" key="12">
    <source>
        <dbReference type="Pfam" id="PF07715"/>
    </source>
</evidence>
<evidence type="ECO:0000256" key="5">
    <source>
        <dbReference type="ARBA" id="ARBA00022729"/>
    </source>
</evidence>
<dbReference type="Gene3D" id="2.40.170.20">
    <property type="entry name" value="TonB-dependent receptor, beta-barrel domain"/>
    <property type="match status" value="1"/>
</dbReference>
<evidence type="ECO:0000313" key="14">
    <source>
        <dbReference type="Proteomes" id="UP000276603"/>
    </source>
</evidence>
<dbReference type="InterPro" id="IPR039426">
    <property type="entry name" value="TonB-dep_rcpt-like"/>
</dbReference>
<evidence type="ECO:0000256" key="7">
    <source>
        <dbReference type="ARBA" id="ARBA00023136"/>
    </source>
</evidence>
<dbReference type="InterPro" id="IPR037066">
    <property type="entry name" value="Plug_dom_sf"/>
</dbReference>
<evidence type="ECO:0000256" key="3">
    <source>
        <dbReference type="ARBA" id="ARBA00022452"/>
    </source>
</evidence>
<evidence type="ECO:0000256" key="4">
    <source>
        <dbReference type="ARBA" id="ARBA00022692"/>
    </source>
</evidence>
<keyword evidence="4" id="KW-0812">Transmembrane</keyword>
<evidence type="ECO:0000313" key="13">
    <source>
        <dbReference type="EMBL" id="RKN79480.1"/>
    </source>
</evidence>
<dbReference type="Gene3D" id="2.60.40.1120">
    <property type="entry name" value="Carboxypeptidase-like, regulatory domain"/>
    <property type="match status" value="1"/>
</dbReference>
<keyword evidence="8 13" id="KW-0675">Receptor</keyword>
<dbReference type="InterPro" id="IPR012910">
    <property type="entry name" value="Plug_dom"/>
</dbReference>
<name>A0A3B0C2Y0_9FLAO</name>
<feature type="domain" description="TonB-dependent receptor-like beta-barrel" evidence="11">
    <location>
        <begin position="308"/>
        <end position="754"/>
    </location>
</feature>
<keyword evidence="3" id="KW-1134">Transmembrane beta strand</keyword>
<accession>A0A3B0C2Y0</accession>
<comment type="similarity">
    <text evidence="10">Belongs to the TonB-dependent receptor family.</text>
</comment>
<dbReference type="PANTHER" id="PTHR30069">
    <property type="entry name" value="TONB-DEPENDENT OUTER MEMBRANE RECEPTOR"/>
    <property type="match status" value="1"/>
</dbReference>
<keyword evidence="6 10" id="KW-0798">TonB box</keyword>
<comment type="subcellular location">
    <subcellularLocation>
        <location evidence="1">Cell outer membrane</location>
        <topology evidence="1">Multi-pass membrane protein</topology>
    </subcellularLocation>
</comment>
<dbReference type="InterPro" id="IPR036942">
    <property type="entry name" value="Beta-barrel_TonB_sf"/>
</dbReference>
<dbReference type="Pfam" id="PF00593">
    <property type="entry name" value="TonB_dep_Rec_b-barrel"/>
    <property type="match status" value="1"/>
</dbReference>
<organism evidence="13 14">
    <name type="scientific">Ulvibacterium marinum</name>
    <dbReference type="NCBI Taxonomy" id="2419782"/>
    <lineage>
        <taxon>Bacteria</taxon>
        <taxon>Pseudomonadati</taxon>
        <taxon>Bacteroidota</taxon>
        <taxon>Flavobacteriia</taxon>
        <taxon>Flavobacteriales</taxon>
        <taxon>Flavobacteriaceae</taxon>
        <taxon>Ulvibacterium</taxon>
    </lineage>
</organism>